<name>A0A1G6PM64_NIADE</name>
<evidence type="ECO:0000313" key="2">
    <source>
        <dbReference type="Proteomes" id="UP000198757"/>
    </source>
</evidence>
<organism evidence="1 2">
    <name type="scientific">Niabella drilacis (strain DSM 25811 / CCM 8410 / CCUG 62505 / LMG 26954 / E90)</name>
    <dbReference type="NCBI Taxonomy" id="1285928"/>
    <lineage>
        <taxon>Bacteria</taxon>
        <taxon>Pseudomonadati</taxon>
        <taxon>Bacteroidota</taxon>
        <taxon>Chitinophagia</taxon>
        <taxon>Chitinophagales</taxon>
        <taxon>Chitinophagaceae</taxon>
        <taxon>Niabella</taxon>
    </lineage>
</organism>
<accession>A0A1G6PM64</accession>
<proteinExistence type="predicted"/>
<evidence type="ECO:0000313" key="1">
    <source>
        <dbReference type="EMBL" id="SDC81273.1"/>
    </source>
</evidence>
<gene>
    <name evidence="1" type="ORF">SAMN04487894_10491</name>
</gene>
<dbReference type="EMBL" id="FMZO01000004">
    <property type="protein sequence ID" value="SDC81273.1"/>
    <property type="molecule type" value="Genomic_DNA"/>
</dbReference>
<dbReference type="Proteomes" id="UP000198757">
    <property type="component" value="Unassembled WGS sequence"/>
</dbReference>
<dbReference type="AlphaFoldDB" id="A0A1G6PM64"/>
<sequence length="41" mass="4855">MLFNRLTNGDEFFVKKRAVSCIGYNKEYRLWLQAGPALLYK</sequence>
<protein>
    <submittedName>
        <fullName evidence="1">Uncharacterized protein</fullName>
    </submittedName>
</protein>
<reference evidence="2" key="1">
    <citation type="submission" date="2016-10" db="EMBL/GenBank/DDBJ databases">
        <authorList>
            <person name="Varghese N."/>
            <person name="Submissions S."/>
        </authorList>
    </citation>
    <scope>NUCLEOTIDE SEQUENCE [LARGE SCALE GENOMIC DNA]</scope>
    <source>
        <strain evidence="2">DSM 25811 / CCM 8410 / LMG 26954 / E90</strain>
    </source>
</reference>
<keyword evidence="2" id="KW-1185">Reference proteome</keyword>